<dbReference type="KEGG" id="soe:110780025"/>
<dbReference type="AlphaFoldDB" id="A0A9R0I015"/>
<evidence type="ECO:0000256" key="5">
    <source>
        <dbReference type="ARBA" id="ARBA00023242"/>
    </source>
</evidence>
<feature type="region of interest" description="Disordered" evidence="6">
    <location>
        <begin position="118"/>
        <end position="140"/>
    </location>
</feature>
<evidence type="ECO:0000313" key="9">
    <source>
        <dbReference type="RefSeq" id="XP_021840148.1"/>
    </source>
</evidence>
<protein>
    <submittedName>
        <fullName evidence="9">Transcription repressor OFP17</fullName>
    </submittedName>
</protein>
<evidence type="ECO:0000313" key="8">
    <source>
        <dbReference type="Proteomes" id="UP000813463"/>
    </source>
</evidence>
<dbReference type="OrthoDB" id="1871608at2759"/>
<evidence type="ECO:0000256" key="2">
    <source>
        <dbReference type="ARBA" id="ARBA00022491"/>
    </source>
</evidence>
<feature type="compositionally biased region" description="Low complexity" evidence="6">
    <location>
        <begin position="31"/>
        <end position="44"/>
    </location>
</feature>
<evidence type="ECO:0000256" key="3">
    <source>
        <dbReference type="ARBA" id="ARBA00023015"/>
    </source>
</evidence>
<feature type="region of interest" description="Disordered" evidence="6">
    <location>
        <begin position="29"/>
        <end position="55"/>
    </location>
</feature>
<keyword evidence="2" id="KW-0678">Repressor</keyword>
<keyword evidence="5" id="KW-0539">Nucleus</keyword>
<dbReference type="PANTHER" id="PTHR34042">
    <property type="entry name" value="TRANSCRIPTION REPRESSOR OFP17"/>
    <property type="match status" value="1"/>
</dbReference>
<dbReference type="GeneID" id="110780025"/>
<dbReference type="PANTHER" id="PTHR34042:SF1">
    <property type="entry name" value="TRANSCRIPTION REPRESSOR OFP17"/>
    <property type="match status" value="1"/>
</dbReference>
<keyword evidence="4" id="KW-0804">Transcription</keyword>
<evidence type="ECO:0000256" key="4">
    <source>
        <dbReference type="ARBA" id="ARBA00023163"/>
    </source>
</evidence>
<dbReference type="GO" id="GO:0045892">
    <property type="term" value="P:negative regulation of DNA-templated transcription"/>
    <property type="evidence" value="ECO:0007669"/>
    <property type="project" value="InterPro"/>
</dbReference>
<reference evidence="9" key="2">
    <citation type="submission" date="2025-08" db="UniProtKB">
        <authorList>
            <consortium name="RefSeq"/>
        </authorList>
    </citation>
    <scope>IDENTIFICATION</scope>
    <source>
        <tissue evidence="9">Leaf</tissue>
    </source>
</reference>
<keyword evidence="8" id="KW-1185">Reference proteome</keyword>
<sequence length="237" mass="27520">MRLKTLFYFQAKVMEPCSKLLSIFKHKCEKPSMSSSSRSPTFRLPTRRTKPKKTRTVRFRKPFSLKALSFPRCRPKNKKYRLRKSRPSLSSKFRKTFRRRKKNERTPKPVQKVVMGDVRSVSPSSGGGHAKEPFPSPITPGYLRIISDSKKASSDDLEEEDEVEDACKSFESYLMEMIVEEGKVKDLMDVEELLYCWRNLKSPVFVDLVSRFYGELCRDLFSSSEETESQQTSISSE</sequence>
<keyword evidence="3" id="KW-0805">Transcription regulation</keyword>
<dbReference type="GO" id="GO:0005634">
    <property type="term" value="C:nucleus"/>
    <property type="evidence" value="ECO:0007669"/>
    <property type="project" value="UniProtKB-SubCell"/>
</dbReference>
<name>A0A9R0I015_SPIOL</name>
<feature type="compositionally biased region" description="Basic residues" evidence="6">
    <location>
        <begin position="45"/>
        <end position="55"/>
    </location>
</feature>
<proteinExistence type="predicted"/>
<accession>A0A9R0I015</accession>
<gene>
    <name evidence="9" type="primary">LOC110780025</name>
</gene>
<reference evidence="8" key="1">
    <citation type="journal article" date="2021" name="Nat. Commun.">
        <title>Genomic analyses provide insights into spinach domestication and the genetic basis of agronomic traits.</title>
        <authorList>
            <person name="Cai X."/>
            <person name="Sun X."/>
            <person name="Xu C."/>
            <person name="Sun H."/>
            <person name="Wang X."/>
            <person name="Ge C."/>
            <person name="Zhang Z."/>
            <person name="Wang Q."/>
            <person name="Fei Z."/>
            <person name="Jiao C."/>
            <person name="Wang Q."/>
        </authorList>
    </citation>
    <scope>NUCLEOTIDE SEQUENCE [LARGE SCALE GENOMIC DNA]</scope>
    <source>
        <strain evidence="8">cv. Varoflay</strain>
    </source>
</reference>
<dbReference type="RefSeq" id="XP_021840148.1">
    <property type="nucleotide sequence ID" value="XM_021984456.2"/>
</dbReference>
<evidence type="ECO:0000259" key="7">
    <source>
        <dbReference type="PROSITE" id="PS51754"/>
    </source>
</evidence>
<organism evidence="8 9">
    <name type="scientific">Spinacia oleracea</name>
    <name type="common">Spinach</name>
    <dbReference type="NCBI Taxonomy" id="3562"/>
    <lineage>
        <taxon>Eukaryota</taxon>
        <taxon>Viridiplantae</taxon>
        <taxon>Streptophyta</taxon>
        <taxon>Embryophyta</taxon>
        <taxon>Tracheophyta</taxon>
        <taxon>Spermatophyta</taxon>
        <taxon>Magnoliopsida</taxon>
        <taxon>eudicotyledons</taxon>
        <taxon>Gunneridae</taxon>
        <taxon>Pentapetalae</taxon>
        <taxon>Caryophyllales</taxon>
        <taxon>Chenopodiaceae</taxon>
        <taxon>Chenopodioideae</taxon>
        <taxon>Anserineae</taxon>
        <taxon>Spinacia</taxon>
    </lineage>
</organism>
<evidence type="ECO:0000256" key="6">
    <source>
        <dbReference type="SAM" id="MobiDB-lite"/>
    </source>
</evidence>
<dbReference type="InterPro" id="IPR044686">
    <property type="entry name" value="OFP17"/>
</dbReference>
<dbReference type="InterPro" id="IPR006458">
    <property type="entry name" value="Ovate_C"/>
</dbReference>
<feature type="domain" description="OVATE" evidence="7">
    <location>
        <begin position="157"/>
        <end position="219"/>
    </location>
</feature>
<evidence type="ECO:0000256" key="1">
    <source>
        <dbReference type="ARBA" id="ARBA00004123"/>
    </source>
</evidence>
<comment type="subcellular location">
    <subcellularLocation>
        <location evidence="1">Nucleus</location>
    </subcellularLocation>
</comment>
<dbReference type="Proteomes" id="UP000813463">
    <property type="component" value="Chromosome 1"/>
</dbReference>
<dbReference type="PROSITE" id="PS51754">
    <property type="entry name" value="OVATE"/>
    <property type="match status" value="1"/>
</dbReference>